<dbReference type="InterPro" id="IPR001895">
    <property type="entry name" value="RASGEF_cat_dom"/>
</dbReference>
<name>A0A5C3L568_COPMA</name>
<feature type="region of interest" description="Disordered" evidence="5">
    <location>
        <begin position="362"/>
        <end position="412"/>
    </location>
</feature>
<dbReference type="Gene3D" id="1.10.840.10">
    <property type="entry name" value="Ras guanine-nucleotide exchange factors catalytic domain"/>
    <property type="match status" value="1"/>
</dbReference>
<dbReference type="CDD" id="cd00155">
    <property type="entry name" value="RasGEF"/>
    <property type="match status" value="1"/>
</dbReference>
<dbReference type="PROSITE" id="PS50009">
    <property type="entry name" value="RASGEF_CAT"/>
    <property type="match status" value="1"/>
</dbReference>
<dbReference type="Gene3D" id="2.30.30.40">
    <property type="entry name" value="SH3 Domains"/>
    <property type="match status" value="1"/>
</dbReference>
<dbReference type="STRING" id="230819.A0A5C3L568"/>
<evidence type="ECO:0000256" key="2">
    <source>
        <dbReference type="ARBA" id="ARBA00022658"/>
    </source>
</evidence>
<evidence type="ECO:0000256" key="1">
    <source>
        <dbReference type="ARBA" id="ARBA00022443"/>
    </source>
</evidence>
<feature type="domain" description="Ras-GEF" evidence="7">
    <location>
        <begin position="992"/>
        <end position="1230"/>
    </location>
</feature>
<reference evidence="9 10" key="1">
    <citation type="journal article" date="2019" name="Nat. Ecol. Evol.">
        <title>Megaphylogeny resolves global patterns of mushroom evolution.</title>
        <authorList>
            <person name="Varga T."/>
            <person name="Krizsan K."/>
            <person name="Foldi C."/>
            <person name="Dima B."/>
            <person name="Sanchez-Garcia M."/>
            <person name="Sanchez-Ramirez S."/>
            <person name="Szollosi G.J."/>
            <person name="Szarkandi J.G."/>
            <person name="Papp V."/>
            <person name="Albert L."/>
            <person name="Andreopoulos W."/>
            <person name="Angelini C."/>
            <person name="Antonin V."/>
            <person name="Barry K.W."/>
            <person name="Bougher N.L."/>
            <person name="Buchanan P."/>
            <person name="Buyck B."/>
            <person name="Bense V."/>
            <person name="Catcheside P."/>
            <person name="Chovatia M."/>
            <person name="Cooper J."/>
            <person name="Damon W."/>
            <person name="Desjardin D."/>
            <person name="Finy P."/>
            <person name="Geml J."/>
            <person name="Haridas S."/>
            <person name="Hughes K."/>
            <person name="Justo A."/>
            <person name="Karasinski D."/>
            <person name="Kautmanova I."/>
            <person name="Kiss B."/>
            <person name="Kocsube S."/>
            <person name="Kotiranta H."/>
            <person name="LaButti K.M."/>
            <person name="Lechner B.E."/>
            <person name="Liimatainen K."/>
            <person name="Lipzen A."/>
            <person name="Lukacs Z."/>
            <person name="Mihaltcheva S."/>
            <person name="Morgado L.N."/>
            <person name="Niskanen T."/>
            <person name="Noordeloos M.E."/>
            <person name="Ohm R.A."/>
            <person name="Ortiz-Santana B."/>
            <person name="Ovrebo C."/>
            <person name="Racz N."/>
            <person name="Riley R."/>
            <person name="Savchenko A."/>
            <person name="Shiryaev A."/>
            <person name="Soop K."/>
            <person name="Spirin V."/>
            <person name="Szebenyi C."/>
            <person name="Tomsovsky M."/>
            <person name="Tulloss R.E."/>
            <person name="Uehling J."/>
            <person name="Grigoriev I.V."/>
            <person name="Vagvolgyi C."/>
            <person name="Papp T."/>
            <person name="Martin F.M."/>
            <person name="Miettinen O."/>
            <person name="Hibbett D.S."/>
            <person name="Nagy L.G."/>
        </authorList>
    </citation>
    <scope>NUCLEOTIDE SEQUENCE [LARGE SCALE GENOMIC DNA]</scope>
    <source>
        <strain evidence="9 10">CBS 121175</strain>
    </source>
</reference>
<dbReference type="InterPro" id="IPR036028">
    <property type="entry name" value="SH3-like_dom_sf"/>
</dbReference>
<dbReference type="Pfam" id="PF25006">
    <property type="entry name" value="DUF7783"/>
    <property type="match status" value="1"/>
</dbReference>
<feature type="compositionally biased region" description="Low complexity" evidence="5">
    <location>
        <begin position="448"/>
        <end position="467"/>
    </location>
</feature>
<feature type="compositionally biased region" description="Low complexity" evidence="5">
    <location>
        <begin position="188"/>
        <end position="218"/>
    </location>
</feature>
<feature type="domain" description="SH3" evidence="6">
    <location>
        <begin position="104"/>
        <end position="165"/>
    </location>
</feature>
<dbReference type="InterPro" id="IPR019804">
    <property type="entry name" value="Ras_G-nucl-exch_fac_CS"/>
</dbReference>
<dbReference type="PANTHER" id="PTHR23113">
    <property type="entry name" value="GUANINE NUCLEOTIDE EXCHANGE FACTOR"/>
    <property type="match status" value="1"/>
</dbReference>
<evidence type="ECO:0000256" key="3">
    <source>
        <dbReference type="PROSITE-ProRule" id="PRU00168"/>
    </source>
</evidence>
<dbReference type="Pfam" id="PF00617">
    <property type="entry name" value="RasGEF"/>
    <property type="match status" value="1"/>
</dbReference>
<evidence type="ECO:0000259" key="8">
    <source>
        <dbReference type="PROSITE" id="PS50212"/>
    </source>
</evidence>
<accession>A0A5C3L568</accession>
<feature type="compositionally biased region" description="Polar residues" evidence="5">
    <location>
        <begin position="371"/>
        <end position="398"/>
    </location>
</feature>
<dbReference type="GO" id="GO:0005886">
    <property type="term" value="C:plasma membrane"/>
    <property type="evidence" value="ECO:0007669"/>
    <property type="project" value="TreeGrafter"/>
</dbReference>
<evidence type="ECO:0000259" key="7">
    <source>
        <dbReference type="PROSITE" id="PS50009"/>
    </source>
</evidence>
<dbReference type="PANTHER" id="PTHR23113:SF354">
    <property type="entry name" value="BUD SITE SELECTION PROTEIN 5"/>
    <property type="match status" value="1"/>
</dbReference>
<dbReference type="InterPro" id="IPR000651">
    <property type="entry name" value="Ras-like_Gua-exchang_fac_N"/>
</dbReference>
<dbReference type="Pfam" id="PF07653">
    <property type="entry name" value="SH3_2"/>
    <property type="match status" value="1"/>
</dbReference>
<organism evidence="9 10">
    <name type="scientific">Coprinopsis marcescibilis</name>
    <name type="common">Agaric fungus</name>
    <name type="synonym">Psathyrella marcescibilis</name>
    <dbReference type="NCBI Taxonomy" id="230819"/>
    <lineage>
        <taxon>Eukaryota</taxon>
        <taxon>Fungi</taxon>
        <taxon>Dikarya</taxon>
        <taxon>Basidiomycota</taxon>
        <taxon>Agaricomycotina</taxon>
        <taxon>Agaricomycetes</taxon>
        <taxon>Agaricomycetidae</taxon>
        <taxon>Agaricales</taxon>
        <taxon>Agaricineae</taxon>
        <taxon>Psathyrellaceae</taxon>
        <taxon>Coprinopsis</taxon>
    </lineage>
</organism>
<dbReference type="InterPro" id="IPR056685">
    <property type="entry name" value="DUF7783"/>
</dbReference>
<evidence type="ECO:0000259" key="6">
    <source>
        <dbReference type="PROSITE" id="PS50002"/>
    </source>
</evidence>
<evidence type="ECO:0000256" key="5">
    <source>
        <dbReference type="SAM" id="MobiDB-lite"/>
    </source>
</evidence>
<dbReference type="Gene3D" id="1.20.870.10">
    <property type="entry name" value="Son of sevenless (SoS) protein Chain: S domain 1"/>
    <property type="match status" value="1"/>
</dbReference>
<feature type="compositionally biased region" description="Polar residues" evidence="5">
    <location>
        <begin position="62"/>
        <end position="71"/>
    </location>
</feature>
<dbReference type="SMART" id="SM00326">
    <property type="entry name" value="SH3"/>
    <property type="match status" value="1"/>
</dbReference>
<dbReference type="InterPro" id="IPR023578">
    <property type="entry name" value="Ras_GEF_dom_sf"/>
</dbReference>
<feature type="region of interest" description="Disordered" evidence="5">
    <location>
        <begin position="675"/>
        <end position="764"/>
    </location>
</feature>
<dbReference type="OrthoDB" id="28357at2759"/>
<keyword evidence="1 4" id="KW-0728">SH3 domain</keyword>
<dbReference type="SUPFAM" id="SSF50044">
    <property type="entry name" value="SH3-domain"/>
    <property type="match status" value="1"/>
</dbReference>
<dbReference type="GO" id="GO:0007265">
    <property type="term" value="P:Ras protein signal transduction"/>
    <property type="evidence" value="ECO:0007669"/>
    <property type="project" value="TreeGrafter"/>
</dbReference>
<keyword evidence="9" id="KW-0131">Cell cycle</keyword>
<feature type="compositionally biased region" description="Basic and acidic residues" evidence="5">
    <location>
        <begin position="750"/>
        <end position="764"/>
    </location>
</feature>
<dbReference type="PROSITE" id="PS50212">
    <property type="entry name" value="RASGEF_NTER"/>
    <property type="match status" value="1"/>
</dbReference>
<dbReference type="Pfam" id="PF00618">
    <property type="entry name" value="RasGEF_N"/>
    <property type="match status" value="1"/>
</dbReference>
<feature type="compositionally biased region" description="Basic and acidic residues" evidence="5">
    <location>
        <begin position="698"/>
        <end position="711"/>
    </location>
</feature>
<dbReference type="PROSITE" id="PS50002">
    <property type="entry name" value="SH3"/>
    <property type="match status" value="1"/>
</dbReference>
<keyword evidence="10" id="KW-1185">Reference proteome</keyword>
<dbReference type="PROSITE" id="PS00720">
    <property type="entry name" value="RASGEF"/>
    <property type="match status" value="1"/>
</dbReference>
<dbReference type="EMBL" id="ML210162">
    <property type="protein sequence ID" value="TFK27713.1"/>
    <property type="molecule type" value="Genomic_DNA"/>
</dbReference>
<feature type="region of interest" description="Disordered" evidence="5">
    <location>
        <begin position="437"/>
        <end position="480"/>
    </location>
</feature>
<dbReference type="InterPro" id="IPR001452">
    <property type="entry name" value="SH3_domain"/>
</dbReference>
<dbReference type="Proteomes" id="UP000307440">
    <property type="component" value="Unassembled WGS sequence"/>
</dbReference>
<evidence type="ECO:0000256" key="4">
    <source>
        <dbReference type="PROSITE-ProRule" id="PRU00192"/>
    </source>
</evidence>
<dbReference type="GO" id="GO:0005085">
    <property type="term" value="F:guanyl-nucleotide exchange factor activity"/>
    <property type="evidence" value="ECO:0007669"/>
    <property type="project" value="UniProtKB-KW"/>
</dbReference>
<dbReference type="SUPFAM" id="SSF48366">
    <property type="entry name" value="Ras GEF"/>
    <property type="match status" value="1"/>
</dbReference>
<keyword evidence="9" id="KW-0132">Cell division</keyword>
<feature type="compositionally biased region" description="Polar residues" evidence="5">
    <location>
        <begin position="644"/>
        <end position="656"/>
    </location>
</feature>
<dbReference type="SMART" id="SM00147">
    <property type="entry name" value="RasGEF"/>
    <property type="match status" value="1"/>
</dbReference>
<evidence type="ECO:0000313" key="9">
    <source>
        <dbReference type="EMBL" id="TFK27713.1"/>
    </source>
</evidence>
<feature type="region of interest" description="Disordered" evidence="5">
    <location>
        <begin position="628"/>
        <end position="661"/>
    </location>
</feature>
<gene>
    <name evidence="9" type="ORF">FA15DRAFT_685773</name>
</gene>
<feature type="domain" description="N-terminal Ras-GEF" evidence="8">
    <location>
        <begin position="802"/>
        <end position="933"/>
    </location>
</feature>
<feature type="region of interest" description="Disordered" evidence="5">
    <location>
        <begin position="62"/>
        <end position="98"/>
    </location>
</feature>
<keyword evidence="2 3" id="KW-0344">Guanine-nucleotide releasing factor</keyword>
<dbReference type="InterPro" id="IPR036964">
    <property type="entry name" value="RASGEF_cat_dom_sf"/>
</dbReference>
<dbReference type="CDD" id="cd11883">
    <property type="entry name" value="SH3_Sdc25"/>
    <property type="match status" value="1"/>
</dbReference>
<dbReference type="GO" id="GO:0051301">
    <property type="term" value="P:cell division"/>
    <property type="evidence" value="ECO:0007669"/>
    <property type="project" value="UniProtKB-KW"/>
</dbReference>
<dbReference type="AlphaFoldDB" id="A0A5C3L568"/>
<protein>
    <submittedName>
        <fullName evidence="9">Cell division control protein 25</fullName>
    </submittedName>
</protein>
<feature type="region of interest" description="Disordered" evidence="5">
    <location>
        <begin position="176"/>
        <end position="221"/>
    </location>
</feature>
<sequence length="1255" mass="137590">MYPRLAIDTKAGSDQGHSYLNAQARYLRSASPAGPKLAGVRARSISNASTASSLSIVSPAYSSSNASTTSLDIPGPSNLSTRSRSRSPSRSRSVSPAVGDAAHLGSDFVLAMHDYAPPQQHATCLSFRTGQVIHVLNRDASGWWDGELDGRRGWFPSNYVSSEVSNLQDEESILPESIRRKQHKHSDSTSSTTSWASASSSSHQSGHSHTPSASGSLSEEGESYCPPLMVPLLHGLTLLQNAVRGNRTTHFQPSTACIISCVRSILSATDTLQRDATVLQQYPQLGEERRRILTVLASLVAQAKKASDEKLPAARQGEETAAMVRLAGQVFAHVRRFLSVASECGVELPEEPDTQMIMTGSPNGKADVESPLSTAGRTPTQRRVTSRQATSRAPLRTKSQTDLRGRLLPGLRQNGSLSAASVSTNKMQADQQVAANGGFKRGHRHNPSTSSISSISSFSSQGSATSSSPPPFPNGPSSPAQVLEALRYTHDQYLSTIAAFIGHAHSHSRTSHASSTGQLYDLVREIVELVCKLLTIVEAVMQHPDIPVHRIGPLKAAKAGLFSVTSSLAESVRLLTTSTASSLSDEDEKKALLQSATNALKAGADCVAAVKVCLTRSIGDRPFNVSLPNSGDFTRPFTPKLPTFNPNGLSEQSNGYHLNGMDDEDLTIQAVSPSPIQRHREPSSGSESSSFSKASWQRSDETRATSVEEQRPPPNGLAPIRLLPKTPIEPSLASPSSFVRSDDGTTWEGSIHDHQAMRSSERVDRVNDDLPALPNEEFTDPQDPITWMFSHDYPTDDVAYNNDGHLVGASMPALVEKMTPHDSLVDPAFAAVFFLTFRLFSSPVELVDAIIQRYNLTPPAGISREDEQLWQQQKGIPVRLRVSNFIKTWVDTYWRPGVDESALLPLTTFTSHGLALLFPPQANRIMDLLNMRRQSSDITISPKGDRSRDPGMLINPPMISPNTEIPRPTMTKTLLVALRRRDFGNISITDFDALELARQLTIMECELYCAIQPTEILETGQEGATPPINVRAVSTLSTAITGWVAESILDELDLKRRTLLVKFFVKVADRCVTINNFSTSRSILAALDSSTILRLRQTWAGLPQKYKLQMETLRKLADHSRNYHEYRSKLRNTAPPAVPFLGLYLTDITFCREGNPSHRPSPRNASKKLINFNKYHKLARIVQDMQRFQVPYTLKAIPEVQEYLNVAFERARNHGDLEDLYRRSLLVEPKQAADSAAPSDMRQLFNWATRSAQAT</sequence>
<dbReference type="CDD" id="cd06224">
    <property type="entry name" value="REM"/>
    <property type="match status" value="1"/>
</dbReference>
<dbReference type="SMART" id="SM00229">
    <property type="entry name" value="RasGEFN"/>
    <property type="match status" value="1"/>
</dbReference>
<proteinExistence type="predicted"/>
<feature type="compositionally biased region" description="Low complexity" evidence="5">
    <location>
        <begin position="683"/>
        <end position="695"/>
    </location>
</feature>
<dbReference type="InterPro" id="IPR008937">
    <property type="entry name" value="Ras-like_GEF"/>
</dbReference>
<evidence type="ECO:0000313" key="10">
    <source>
        <dbReference type="Proteomes" id="UP000307440"/>
    </source>
</evidence>
<dbReference type="PRINTS" id="PR00452">
    <property type="entry name" value="SH3DOMAIN"/>
</dbReference>